<keyword evidence="1" id="KW-0812">Transmembrane</keyword>
<protein>
    <recommendedName>
        <fullName evidence="2">DUF6534 domain-containing protein</fullName>
    </recommendedName>
</protein>
<dbReference type="InterPro" id="IPR045339">
    <property type="entry name" value="DUF6534"/>
</dbReference>
<dbReference type="PANTHER" id="PTHR40465:SF1">
    <property type="entry name" value="DUF6534 DOMAIN-CONTAINING PROTEIN"/>
    <property type="match status" value="1"/>
</dbReference>
<feature type="transmembrane region" description="Helical" evidence="1">
    <location>
        <begin position="149"/>
        <end position="170"/>
    </location>
</feature>
<keyword evidence="1" id="KW-1133">Transmembrane helix</keyword>
<keyword evidence="4" id="KW-1185">Reference proteome</keyword>
<dbReference type="EMBL" id="BRPK01000005">
    <property type="protein sequence ID" value="GLB38267.1"/>
    <property type="molecule type" value="Genomic_DNA"/>
</dbReference>
<keyword evidence="1" id="KW-0472">Membrane</keyword>
<proteinExistence type="predicted"/>
<dbReference type="AlphaFoldDB" id="A0A9P3PMY9"/>
<feature type="transmembrane region" description="Helical" evidence="1">
    <location>
        <begin position="215"/>
        <end position="238"/>
    </location>
</feature>
<dbReference type="Pfam" id="PF20152">
    <property type="entry name" value="DUF6534"/>
    <property type="match status" value="1"/>
</dbReference>
<feature type="transmembrane region" description="Helical" evidence="1">
    <location>
        <begin position="250"/>
        <end position="272"/>
    </location>
</feature>
<sequence>MDQHLGNRPSSVVSGSCAHRSSLRAYAVQGRHQQVLLNWDVDSPGALEVPLFSTILVLKRTMSEYATTLGGLLLGALLNTYFYGIVFVQNVAYYSMKFDDPYYVKALVVSLFCLNSVHTASLVYAIWVYAVQNYNNPHGLLDLIWPLPFNVLITTIVAFMVQTFLAYRILRLTQSRLCYGIVMLFTVFTLVAGLVCSGTIWRFNITKAALEIKLIKIWLAFEVGVDILITAILVAVLLPSRDNFHRTNTLINRVIRGAIQSGNIALLVIYPATQYCAIVSWPSAHLYSITIMDTLLVRRQLRELVRGNVVNTSVMWGLETWGGPASQSTDGNIQRQTSTQTQVSLDSHADHLVAATVKPSTAYFEPSRRLLMTPPCCNIDGRAIYD</sequence>
<evidence type="ECO:0000259" key="2">
    <source>
        <dbReference type="Pfam" id="PF20152"/>
    </source>
</evidence>
<accession>A0A9P3PMY9</accession>
<comment type="caution">
    <text evidence="3">The sequence shown here is derived from an EMBL/GenBank/DDBJ whole genome shotgun (WGS) entry which is preliminary data.</text>
</comment>
<dbReference type="OrthoDB" id="2562493at2759"/>
<feature type="domain" description="DUF6534" evidence="2">
    <location>
        <begin position="223"/>
        <end position="299"/>
    </location>
</feature>
<dbReference type="PANTHER" id="PTHR40465">
    <property type="entry name" value="CHROMOSOME 1, WHOLE GENOME SHOTGUN SEQUENCE"/>
    <property type="match status" value="1"/>
</dbReference>
<gene>
    <name evidence="3" type="ORF">LshimejAT787_0501320</name>
</gene>
<dbReference type="Proteomes" id="UP001063166">
    <property type="component" value="Unassembled WGS sequence"/>
</dbReference>
<evidence type="ECO:0000256" key="1">
    <source>
        <dbReference type="SAM" id="Phobius"/>
    </source>
</evidence>
<evidence type="ECO:0000313" key="4">
    <source>
        <dbReference type="Proteomes" id="UP001063166"/>
    </source>
</evidence>
<reference evidence="3" key="1">
    <citation type="submission" date="2022-07" db="EMBL/GenBank/DDBJ databases">
        <title>The genome of Lyophyllum shimeji provides insight into the initial evolution of ectomycorrhizal fungal genome.</title>
        <authorList>
            <person name="Kobayashi Y."/>
            <person name="Shibata T."/>
            <person name="Hirakawa H."/>
            <person name="Shigenobu S."/>
            <person name="Nishiyama T."/>
            <person name="Yamada A."/>
            <person name="Hasebe M."/>
            <person name="Kawaguchi M."/>
        </authorList>
    </citation>
    <scope>NUCLEOTIDE SEQUENCE</scope>
    <source>
        <strain evidence="3">AT787</strain>
    </source>
</reference>
<feature type="transmembrane region" description="Helical" evidence="1">
    <location>
        <begin position="72"/>
        <end position="94"/>
    </location>
</feature>
<organism evidence="3 4">
    <name type="scientific">Lyophyllum shimeji</name>
    <name type="common">Hon-shimeji</name>
    <name type="synonym">Tricholoma shimeji</name>
    <dbReference type="NCBI Taxonomy" id="47721"/>
    <lineage>
        <taxon>Eukaryota</taxon>
        <taxon>Fungi</taxon>
        <taxon>Dikarya</taxon>
        <taxon>Basidiomycota</taxon>
        <taxon>Agaricomycotina</taxon>
        <taxon>Agaricomycetes</taxon>
        <taxon>Agaricomycetidae</taxon>
        <taxon>Agaricales</taxon>
        <taxon>Tricholomatineae</taxon>
        <taxon>Lyophyllaceae</taxon>
        <taxon>Lyophyllum</taxon>
    </lineage>
</organism>
<evidence type="ECO:0000313" key="3">
    <source>
        <dbReference type="EMBL" id="GLB38267.1"/>
    </source>
</evidence>
<feature type="transmembrane region" description="Helical" evidence="1">
    <location>
        <begin position="106"/>
        <end position="129"/>
    </location>
</feature>
<name>A0A9P3PMY9_LYOSH</name>
<feature type="transmembrane region" description="Helical" evidence="1">
    <location>
        <begin position="177"/>
        <end position="203"/>
    </location>
</feature>